<name>A0A368GVQ3_ANCCA</name>
<organism evidence="1 2">
    <name type="scientific">Ancylostoma caninum</name>
    <name type="common">Dog hookworm</name>
    <dbReference type="NCBI Taxonomy" id="29170"/>
    <lineage>
        <taxon>Eukaryota</taxon>
        <taxon>Metazoa</taxon>
        <taxon>Ecdysozoa</taxon>
        <taxon>Nematoda</taxon>
        <taxon>Chromadorea</taxon>
        <taxon>Rhabditida</taxon>
        <taxon>Rhabditina</taxon>
        <taxon>Rhabditomorpha</taxon>
        <taxon>Strongyloidea</taxon>
        <taxon>Ancylostomatidae</taxon>
        <taxon>Ancylostomatinae</taxon>
        <taxon>Ancylostoma</taxon>
    </lineage>
</organism>
<comment type="caution">
    <text evidence="1">The sequence shown here is derived from an EMBL/GenBank/DDBJ whole genome shotgun (WGS) entry which is preliminary data.</text>
</comment>
<evidence type="ECO:0000313" key="2">
    <source>
        <dbReference type="Proteomes" id="UP000252519"/>
    </source>
</evidence>
<accession>A0A368GVQ3</accession>
<reference evidence="1 2" key="1">
    <citation type="submission" date="2014-10" db="EMBL/GenBank/DDBJ databases">
        <title>Draft genome of the hookworm Ancylostoma caninum.</title>
        <authorList>
            <person name="Mitreva M."/>
        </authorList>
    </citation>
    <scope>NUCLEOTIDE SEQUENCE [LARGE SCALE GENOMIC DNA]</scope>
    <source>
        <strain evidence="1 2">Baltimore</strain>
    </source>
</reference>
<evidence type="ECO:0000313" key="1">
    <source>
        <dbReference type="EMBL" id="RCN47047.1"/>
    </source>
</evidence>
<dbReference type="EMBL" id="JOJR01000068">
    <property type="protein sequence ID" value="RCN47047.1"/>
    <property type="molecule type" value="Genomic_DNA"/>
</dbReference>
<proteinExistence type="predicted"/>
<dbReference type="AlphaFoldDB" id="A0A368GVQ3"/>
<dbReference type="Proteomes" id="UP000252519">
    <property type="component" value="Unassembled WGS sequence"/>
</dbReference>
<protein>
    <submittedName>
        <fullName evidence="1">Uncharacterized protein</fullName>
    </submittedName>
</protein>
<keyword evidence="2" id="KW-1185">Reference proteome</keyword>
<gene>
    <name evidence="1" type="ORF">ANCCAN_06878</name>
</gene>
<sequence>MTCACNKRAAKRLIYISEDSDYGTLGGCLDWNCQLTRNTEEAKFADAVSSVLHT</sequence>